<evidence type="ECO:0000256" key="12">
    <source>
        <dbReference type="HAMAP-Rule" id="MF_00974"/>
    </source>
</evidence>
<keyword evidence="1 12" id="KW-0240">DNA-directed RNA polymerase</keyword>
<comment type="domain">
    <text evidence="12">Contains an N-terminal zinc-binding domain, a central core domain that contains the primase activity, and a C-terminal DnaB-binding domain.</text>
</comment>
<dbReference type="GO" id="GO:0000428">
    <property type="term" value="C:DNA-directed RNA polymerase complex"/>
    <property type="evidence" value="ECO:0007669"/>
    <property type="project" value="UniProtKB-KW"/>
</dbReference>
<dbReference type="InterPro" id="IPR036977">
    <property type="entry name" value="DNA_primase_Znf_CHC2"/>
</dbReference>
<keyword evidence="10 12" id="KW-0238">DNA-binding</keyword>
<dbReference type="Pfam" id="PF08278">
    <property type="entry name" value="DnaG_DnaB_bind"/>
    <property type="match status" value="1"/>
</dbReference>
<dbReference type="RefSeq" id="WP_250248931.1">
    <property type="nucleotide sequence ID" value="NZ_CP097753.1"/>
</dbReference>
<dbReference type="SUPFAM" id="SSF57783">
    <property type="entry name" value="Zinc beta-ribbon"/>
    <property type="match status" value="1"/>
</dbReference>
<dbReference type="InterPro" id="IPR006171">
    <property type="entry name" value="TOPRIM_dom"/>
</dbReference>
<dbReference type="GO" id="GO:0003899">
    <property type="term" value="F:DNA-directed RNA polymerase activity"/>
    <property type="evidence" value="ECO:0007669"/>
    <property type="project" value="UniProtKB-UniRule"/>
</dbReference>
<dbReference type="Pfam" id="PF10410">
    <property type="entry name" value="DnaB_bind"/>
    <property type="match status" value="1"/>
</dbReference>
<dbReference type="SMART" id="SM00400">
    <property type="entry name" value="ZnF_CHCC"/>
    <property type="match status" value="1"/>
</dbReference>
<dbReference type="InterPro" id="IPR037068">
    <property type="entry name" value="DNA_primase_core_N_sf"/>
</dbReference>
<keyword evidence="4 12" id="KW-0548">Nucleotidyltransferase</keyword>
<dbReference type="InterPro" id="IPR013264">
    <property type="entry name" value="DNAG_N"/>
</dbReference>
<dbReference type="InterPro" id="IPR030846">
    <property type="entry name" value="DnaG_bac"/>
</dbReference>
<dbReference type="Gene3D" id="3.90.980.10">
    <property type="entry name" value="DNA primase, catalytic core, N-terminal domain"/>
    <property type="match status" value="1"/>
</dbReference>
<dbReference type="SUPFAM" id="SSF56731">
    <property type="entry name" value="DNA primase core"/>
    <property type="match status" value="1"/>
</dbReference>
<evidence type="ECO:0000256" key="2">
    <source>
        <dbReference type="ARBA" id="ARBA00022515"/>
    </source>
</evidence>
<evidence type="ECO:0000256" key="14">
    <source>
        <dbReference type="PIRSR" id="PIRSR002811-1"/>
    </source>
</evidence>
<dbReference type="GO" id="GO:0003677">
    <property type="term" value="F:DNA binding"/>
    <property type="evidence" value="ECO:0007669"/>
    <property type="project" value="UniProtKB-KW"/>
</dbReference>
<dbReference type="FunFam" id="3.40.1360.10:FF:000002">
    <property type="entry name" value="DNA primase"/>
    <property type="match status" value="1"/>
</dbReference>
<evidence type="ECO:0000256" key="7">
    <source>
        <dbReference type="ARBA" id="ARBA00022771"/>
    </source>
</evidence>
<keyword evidence="8 12" id="KW-0862">Zinc</keyword>
<dbReference type="Proteomes" id="UP001056209">
    <property type="component" value="Chromosome"/>
</dbReference>
<feature type="domain" description="Toprim" evidence="15">
    <location>
        <begin position="258"/>
        <end position="339"/>
    </location>
</feature>
<dbReference type="FunFam" id="3.90.580.10:FF:000001">
    <property type="entry name" value="DNA primase"/>
    <property type="match status" value="1"/>
</dbReference>
<dbReference type="PIRSF" id="PIRSF002811">
    <property type="entry name" value="DnaG"/>
    <property type="match status" value="1"/>
</dbReference>
<keyword evidence="3 12" id="KW-0808">Transferase</keyword>
<sequence>MITRIPSTIINELISRTNIVELISRRISLKKQGKNFLARCPFHIETHPSFTVNIEKQFYYCFSCGSHGNAIDFLMNYDRLTFVESIKELSIINGISLELNVDILKKNNHQKTNLYQLMNKLSQYYQNILIQRKYLYAYKYLQNRGLNAKTIADFNIGFAPPGWDNIVQKFSFTSYDQTLLDQSGMLISNNKKYKYDRFRNRLMFPIRDIAGRIVAFGGRVITHKKMPKYLNSPDTEIFKKNQHLYGLYETRIQHKNPSHILLVEGYIDVITLTQFGINYAVASLGTTTANHIRLLYNITNQIICCYDGDHAGKKAAWRTLNIVLPYLTDDRQINFIFLPHGEDPDTLIRKIGKNNFLKILTQKQDLSNFLFKTLSQKINLQTLEGRVKLSSLILPMLNKIPGKTLKLCLLQQLGNKIGILDENKLNQLLIKKPILSTNKTRKYCISYGIEHILIGLLIQNPHLAKLVPNIQELKQFKKDDVMILIFTDLVKICKTCPAPTSAQLLEHYRENKFFSKLETLAYWNHLITNDMIETTFIDALTKLYNLTLEQRQEMLIARDRISGLTTQERQELWLLTQTLSKR</sequence>
<feature type="zinc finger region" description="CHC2-type" evidence="12 14">
    <location>
        <begin position="40"/>
        <end position="64"/>
    </location>
</feature>
<dbReference type="InterPro" id="IPR034151">
    <property type="entry name" value="TOPRIM_DnaG_bac"/>
</dbReference>
<keyword evidence="9" id="KW-0460">Magnesium</keyword>
<comment type="similarity">
    <text evidence="12 13">Belongs to the DnaG primase family.</text>
</comment>
<evidence type="ECO:0000259" key="15">
    <source>
        <dbReference type="PROSITE" id="PS50880"/>
    </source>
</evidence>
<keyword evidence="2 12" id="KW-0639">Primosome</keyword>
<dbReference type="InterPro" id="IPR050219">
    <property type="entry name" value="DnaG_primase"/>
</dbReference>
<proteinExistence type="inferred from homology"/>
<keyword evidence="11 12" id="KW-0804">Transcription</keyword>
<dbReference type="CDD" id="cd03364">
    <property type="entry name" value="TOPRIM_DnaG_primases"/>
    <property type="match status" value="1"/>
</dbReference>
<dbReference type="InterPro" id="IPR019475">
    <property type="entry name" value="DNA_primase_DnaB-bd"/>
</dbReference>
<dbReference type="NCBIfam" id="TIGR01391">
    <property type="entry name" value="dnaG"/>
    <property type="match status" value="1"/>
</dbReference>
<dbReference type="EC" id="2.7.7.101" evidence="12"/>
<dbReference type="HAMAP" id="MF_00974">
    <property type="entry name" value="DNA_primase_DnaG"/>
    <property type="match status" value="1"/>
</dbReference>
<dbReference type="PANTHER" id="PTHR30313">
    <property type="entry name" value="DNA PRIMASE"/>
    <property type="match status" value="1"/>
</dbReference>
<dbReference type="Gene3D" id="3.40.1360.10">
    <property type="match status" value="1"/>
</dbReference>
<dbReference type="InterPro" id="IPR006295">
    <property type="entry name" value="DNA_primase_DnaG"/>
</dbReference>
<dbReference type="SMART" id="SM00493">
    <property type="entry name" value="TOPRIM"/>
    <property type="match status" value="1"/>
</dbReference>
<organism evidence="16 17">
    <name type="scientific">Candidatus Blochmannia vicinus</name>
    <name type="common">nom. nud.</name>
    <dbReference type="NCBI Taxonomy" id="251540"/>
    <lineage>
        <taxon>Bacteria</taxon>
        <taxon>Pseudomonadati</taxon>
        <taxon>Pseudomonadota</taxon>
        <taxon>Gammaproteobacteria</taxon>
        <taxon>Enterobacterales</taxon>
        <taxon>Enterobacteriaceae</taxon>
        <taxon>ant endosymbionts</taxon>
        <taxon>Candidatus Blochmanniella</taxon>
    </lineage>
</organism>
<evidence type="ECO:0000256" key="8">
    <source>
        <dbReference type="ARBA" id="ARBA00022833"/>
    </source>
</evidence>
<dbReference type="PANTHER" id="PTHR30313:SF2">
    <property type="entry name" value="DNA PRIMASE"/>
    <property type="match status" value="1"/>
</dbReference>
<dbReference type="GO" id="GO:0006269">
    <property type="term" value="P:DNA replication, synthesis of primer"/>
    <property type="evidence" value="ECO:0007669"/>
    <property type="project" value="UniProtKB-UniRule"/>
</dbReference>
<comment type="function">
    <text evidence="12 13">RNA polymerase that catalyzes the synthesis of short RNA molecules used as primers for DNA polymerase during DNA replication.</text>
</comment>
<protein>
    <recommendedName>
        <fullName evidence="12 13">DNA primase</fullName>
        <ecNumber evidence="12">2.7.7.101</ecNumber>
    </recommendedName>
</protein>
<evidence type="ECO:0000256" key="1">
    <source>
        <dbReference type="ARBA" id="ARBA00022478"/>
    </source>
</evidence>
<dbReference type="SUPFAM" id="SSF117023">
    <property type="entry name" value="DNA primase DnaG, C-terminal domain"/>
    <property type="match status" value="1"/>
</dbReference>
<evidence type="ECO:0000256" key="5">
    <source>
        <dbReference type="ARBA" id="ARBA00022705"/>
    </source>
</evidence>
<dbReference type="InterPro" id="IPR013173">
    <property type="entry name" value="DNA_primase_DnaG_DnaB-bd_dom"/>
</dbReference>
<evidence type="ECO:0000256" key="11">
    <source>
        <dbReference type="ARBA" id="ARBA00023163"/>
    </source>
</evidence>
<dbReference type="EMBL" id="CP097753">
    <property type="protein sequence ID" value="URJ28474.1"/>
    <property type="molecule type" value="Genomic_DNA"/>
</dbReference>
<dbReference type="Pfam" id="PF08275">
    <property type="entry name" value="DNAG_N"/>
    <property type="match status" value="1"/>
</dbReference>
<dbReference type="SMART" id="SM00766">
    <property type="entry name" value="DnaG_DnaB_bind"/>
    <property type="match status" value="1"/>
</dbReference>
<keyword evidence="7 12" id="KW-0863">Zinc-finger</keyword>
<dbReference type="InterPro" id="IPR002694">
    <property type="entry name" value="Znf_CHC2"/>
</dbReference>
<evidence type="ECO:0000313" key="16">
    <source>
        <dbReference type="EMBL" id="URJ28474.1"/>
    </source>
</evidence>
<evidence type="ECO:0000256" key="4">
    <source>
        <dbReference type="ARBA" id="ARBA00022695"/>
    </source>
</evidence>
<dbReference type="PROSITE" id="PS50880">
    <property type="entry name" value="TOPRIM"/>
    <property type="match status" value="1"/>
</dbReference>
<name>A0A9Q8X301_9ENTR</name>
<dbReference type="Gene3D" id="3.90.580.10">
    <property type="entry name" value="Zinc finger, CHC2-type domain"/>
    <property type="match status" value="1"/>
</dbReference>
<dbReference type="Gene3D" id="1.10.860.10">
    <property type="entry name" value="DNAb Helicase, Chain A"/>
    <property type="match status" value="1"/>
</dbReference>
<gene>
    <name evidence="12 16" type="primary">dnaG</name>
    <name evidence="16" type="ORF">M9393_02975</name>
</gene>
<evidence type="ECO:0000256" key="9">
    <source>
        <dbReference type="ARBA" id="ARBA00022842"/>
    </source>
</evidence>
<keyword evidence="6 12" id="KW-0479">Metal-binding</keyword>
<evidence type="ECO:0000256" key="6">
    <source>
        <dbReference type="ARBA" id="ARBA00022723"/>
    </source>
</evidence>
<accession>A0A9Q8X301</accession>
<evidence type="ECO:0000256" key="10">
    <source>
        <dbReference type="ARBA" id="ARBA00023125"/>
    </source>
</evidence>
<reference evidence="16" key="1">
    <citation type="submission" date="2022-05" db="EMBL/GenBank/DDBJ databases">
        <title>Impact of host demography and evolutionary history on endosymbiont molecular evolution: a test in carpenter ants (Genus Camponotus) and their Blochmannia endosymbionts.</title>
        <authorList>
            <person name="Manthey J.D."/>
            <person name="Giron J.C."/>
            <person name="Hruska J.P."/>
        </authorList>
    </citation>
    <scope>NUCLEOTIDE SEQUENCE</scope>
    <source>
        <strain evidence="16">C-039</strain>
    </source>
</reference>
<dbReference type="Pfam" id="PF13155">
    <property type="entry name" value="Toprim_2"/>
    <property type="match status" value="1"/>
</dbReference>
<comment type="cofactor">
    <cofactor evidence="12 13 14">
        <name>Zn(2+)</name>
        <dbReference type="ChEBI" id="CHEBI:29105"/>
    </cofactor>
    <text evidence="12 13 14">Binds 1 zinc ion per monomer.</text>
</comment>
<dbReference type="InterPro" id="IPR016136">
    <property type="entry name" value="DNA_helicase_N/primase_C"/>
</dbReference>
<dbReference type="FunFam" id="3.90.980.10:FF:000001">
    <property type="entry name" value="DNA primase"/>
    <property type="match status" value="1"/>
</dbReference>
<evidence type="ECO:0000313" key="17">
    <source>
        <dbReference type="Proteomes" id="UP001056209"/>
    </source>
</evidence>
<dbReference type="Pfam" id="PF01807">
    <property type="entry name" value="Zn_ribbon_DnaG"/>
    <property type="match status" value="1"/>
</dbReference>
<evidence type="ECO:0000256" key="13">
    <source>
        <dbReference type="PIRNR" id="PIRNR002811"/>
    </source>
</evidence>
<evidence type="ECO:0000256" key="3">
    <source>
        <dbReference type="ARBA" id="ARBA00022679"/>
    </source>
</evidence>
<dbReference type="GO" id="GO:0005737">
    <property type="term" value="C:cytoplasm"/>
    <property type="evidence" value="ECO:0007669"/>
    <property type="project" value="TreeGrafter"/>
</dbReference>
<dbReference type="Gene3D" id="1.20.50.20">
    <property type="entry name" value="DnaG, RNA polymerase domain, helical bundle"/>
    <property type="match status" value="1"/>
</dbReference>
<dbReference type="AlphaFoldDB" id="A0A9Q8X301"/>
<comment type="catalytic activity">
    <reaction evidence="12">
        <text>ssDNA + n NTP = ssDNA/pppN(pN)n-1 hybrid + (n-1) diphosphate.</text>
        <dbReference type="EC" id="2.7.7.101"/>
    </reaction>
</comment>
<dbReference type="GO" id="GO:0008270">
    <property type="term" value="F:zinc ion binding"/>
    <property type="evidence" value="ECO:0007669"/>
    <property type="project" value="UniProtKB-UniRule"/>
</dbReference>
<keyword evidence="5 12" id="KW-0235">DNA replication</keyword>
<comment type="subunit">
    <text evidence="12">Monomer. Interacts with DnaB.</text>
</comment>
<dbReference type="GO" id="GO:1990077">
    <property type="term" value="C:primosome complex"/>
    <property type="evidence" value="ECO:0007669"/>
    <property type="project" value="UniProtKB-KW"/>
</dbReference>